<evidence type="ECO:0000313" key="2">
    <source>
        <dbReference type="Proteomes" id="UP001160148"/>
    </source>
</evidence>
<name>A0AAV0Y2E1_9HEMI</name>
<organism evidence="1 2">
    <name type="scientific">Macrosiphum euphorbiae</name>
    <name type="common">potato aphid</name>
    <dbReference type="NCBI Taxonomy" id="13131"/>
    <lineage>
        <taxon>Eukaryota</taxon>
        <taxon>Metazoa</taxon>
        <taxon>Ecdysozoa</taxon>
        <taxon>Arthropoda</taxon>
        <taxon>Hexapoda</taxon>
        <taxon>Insecta</taxon>
        <taxon>Pterygota</taxon>
        <taxon>Neoptera</taxon>
        <taxon>Paraneoptera</taxon>
        <taxon>Hemiptera</taxon>
        <taxon>Sternorrhyncha</taxon>
        <taxon>Aphidomorpha</taxon>
        <taxon>Aphidoidea</taxon>
        <taxon>Aphididae</taxon>
        <taxon>Macrosiphini</taxon>
        <taxon>Macrosiphum</taxon>
    </lineage>
</organism>
<reference evidence="1 2" key="1">
    <citation type="submission" date="2023-01" db="EMBL/GenBank/DDBJ databases">
        <authorList>
            <person name="Whitehead M."/>
        </authorList>
    </citation>
    <scope>NUCLEOTIDE SEQUENCE [LARGE SCALE GENOMIC DNA]</scope>
</reference>
<keyword evidence="2" id="KW-1185">Reference proteome</keyword>
<gene>
    <name evidence="1" type="ORF">MEUPH1_LOCUS27527</name>
</gene>
<comment type="caution">
    <text evidence="1">The sequence shown here is derived from an EMBL/GenBank/DDBJ whole genome shotgun (WGS) entry which is preliminary data.</text>
</comment>
<dbReference type="Proteomes" id="UP001160148">
    <property type="component" value="Unassembled WGS sequence"/>
</dbReference>
<evidence type="ECO:0000313" key="1">
    <source>
        <dbReference type="EMBL" id="CAI6373827.1"/>
    </source>
</evidence>
<dbReference type="AlphaFoldDB" id="A0AAV0Y2E1"/>
<dbReference type="EMBL" id="CARXXK010001128">
    <property type="protein sequence ID" value="CAI6373827.1"/>
    <property type="molecule type" value="Genomic_DNA"/>
</dbReference>
<proteinExistence type="predicted"/>
<protein>
    <submittedName>
        <fullName evidence="1">Uncharacterized protein</fullName>
    </submittedName>
</protein>
<accession>A0AAV0Y2E1</accession>
<sequence length="132" mass="15317">MINSIKCEQIINELNLDLKETLFPVTWATVKGTCYKINSILTQDIIEDNNNFKFISVKKIYIYIYSSDKIIFEFIPFITLCFNKHVCAFEVKFDEFVDGNNFIFQNSIISPIPNHINITADGTKYITLRSSL</sequence>